<organism evidence="1 2">
    <name type="scientific">Plasmodium gonderi</name>
    <dbReference type="NCBI Taxonomy" id="77519"/>
    <lineage>
        <taxon>Eukaryota</taxon>
        <taxon>Sar</taxon>
        <taxon>Alveolata</taxon>
        <taxon>Apicomplexa</taxon>
        <taxon>Aconoidasida</taxon>
        <taxon>Haemosporida</taxon>
        <taxon>Plasmodiidae</taxon>
        <taxon>Plasmodium</taxon>
        <taxon>Plasmodium (Plasmodium)</taxon>
    </lineage>
</organism>
<reference evidence="2" key="1">
    <citation type="submission" date="2017-04" db="EMBL/GenBank/DDBJ databases">
        <title>Plasmodium gonderi genome.</title>
        <authorList>
            <person name="Arisue N."/>
            <person name="Honma H."/>
            <person name="Kawai S."/>
            <person name="Tougan T."/>
            <person name="Tanabe K."/>
            <person name="Horii T."/>
        </authorList>
    </citation>
    <scope>NUCLEOTIDE SEQUENCE [LARGE SCALE GENOMIC DNA]</scope>
    <source>
        <strain evidence="2">ATCC 30045</strain>
    </source>
</reference>
<proteinExistence type="predicted"/>
<name>A0A1Y1JSM4_PLAGO</name>
<evidence type="ECO:0000313" key="2">
    <source>
        <dbReference type="Proteomes" id="UP000195521"/>
    </source>
</evidence>
<protein>
    <submittedName>
        <fullName evidence="1">Variable surface protein</fullName>
    </submittedName>
</protein>
<gene>
    <name evidence="1" type="ORF">PGO_003070</name>
</gene>
<accession>A0A1Y1JSM4</accession>
<dbReference type="AlphaFoldDB" id="A0A1Y1JSM4"/>
<keyword evidence="2" id="KW-1185">Reference proteome</keyword>
<dbReference type="GeneID" id="39745263"/>
<dbReference type="EMBL" id="BDQF01000334">
    <property type="protein sequence ID" value="GAW84455.1"/>
    <property type="molecule type" value="Genomic_DNA"/>
</dbReference>
<dbReference type="RefSeq" id="XP_028547044.1">
    <property type="nucleotide sequence ID" value="XM_028691243.1"/>
</dbReference>
<comment type="caution">
    <text evidence="1">The sequence shown here is derived from an EMBL/GenBank/DDBJ whole genome shotgun (WGS) entry which is preliminary data.</text>
</comment>
<dbReference type="Proteomes" id="UP000195521">
    <property type="component" value="Unassembled WGS sequence"/>
</dbReference>
<evidence type="ECO:0000313" key="1">
    <source>
        <dbReference type="EMBL" id="GAW84455.1"/>
    </source>
</evidence>
<sequence length="281" mass="33140">MAKSIYESIYLTFSECKNVMDYLITQNDLFVNSCNNIKSKYLNVIITNSEAICCQAMKYLYQIYSKTSQYDGLNEVFFKYFFYWLYKHTLNEEKYTVALNDFYSELIEIAHTNPTLQSYLNTEKKNYMFSNLHIIKDIDDIKKEIANINEFDNGIYDDDKYKSVKKCHDIYNNLRSTCGSNCNSELNSVLELIRKDICDEKLVSGCNISTSKILPTFQKYNLVICTSVTLFTPYGSYLYGNLKRTRNAFKHTYEKNDIMHPYEPCDDDSWNRRYNVLYNSS</sequence>